<dbReference type="HAMAP" id="MF_01440">
    <property type="entry name" value="CheD"/>
    <property type="match status" value="1"/>
</dbReference>
<dbReference type="GO" id="GO:0006935">
    <property type="term" value="P:chemotaxis"/>
    <property type="evidence" value="ECO:0007669"/>
    <property type="project" value="UniProtKB-UniRule"/>
</dbReference>
<gene>
    <name evidence="3" type="primary">cheD</name>
    <name evidence="4" type="ORF">K3X48_07820</name>
</gene>
<name>A0A9Q9LTW9_9RHOB</name>
<dbReference type="GO" id="GO:0050568">
    <property type="term" value="F:protein-glutamine glutaminase activity"/>
    <property type="evidence" value="ECO:0007669"/>
    <property type="project" value="UniProtKB-UniRule"/>
</dbReference>
<dbReference type="InterPro" id="IPR011324">
    <property type="entry name" value="Cytotoxic_necrot_fac-like_cat"/>
</dbReference>
<dbReference type="InterPro" id="IPR038592">
    <property type="entry name" value="CheD-like_sf"/>
</dbReference>
<sequence length="176" mass="19196">MTPLSLPNNKVVRTYISQGEFAIEKGPDAVISTLLGSCVSACLWDDLSEIGGMNHVLFCDDTQNAEEVFGHGVNGMELLINGMIHMGARRNNMKAKVFGGAQMIAGLSDAGVRNGEFVINFLKKENIPYVGGDLGGNKARRLDFWPGTGCVRQKMVARDLPLIKHGMVKRNDVELF</sequence>
<dbReference type="EMBL" id="CP080776">
    <property type="protein sequence ID" value="UWP94171.1"/>
    <property type="molecule type" value="Genomic_DNA"/>
</dbReference>
<evidence type="ECO:0000256" key="2">
    <source>
        <dbReference type="ARBA" id="ARBA00022801"/>
    </source>
</evidence>
<dbReference type="SUPFAM" id="SSF64438">
    <property type="entry name" value="CNF1/YfiH-like putative cysteine hydrolases"/>
    <property type="match status" value="1"/>
</dbReference>
<dbReference type="InterPro" id="IPR005659">
    <property type="entry name" value="Chemorcpt_Glu_NH3ase_CheD"/>
</dbReference>
<evidence type="ECO:0000313" key="5">
    <source>
        <dbReference type="Proteomes" id="UP001057991"/>
    </source>
</evidence>
<dbReference type="Proteomes" id="UP001057991">
    <property type="component" value="Chromosome"/>
</dbReference>
<dbReference type="Pfam" id="PF03975">
    <property type="entry name" value="CheD"/>
    <property type="match status" value="1"/>
</dbReference>
<dbReference type="RefSeq" id="WP_259805411.1">
    <property type="nucleotide sequence ID" value="NZ_CP080776.1"/>
</dbReference>
<keyword evidence="1 3" id="KW-0145">Chemotaxis</keyword>
<evidence type="ECO:0000256" key="3">
    <source>
        <dbReference type="HAMAP-Rule" id="MF_01440"/>
    </source>
</evidence>
<reference evidence="4" key="1">
    <citation type="submission" date="2021-08" db="EMBL/GenBank/DDBJ databases">
        <authorList>
            <person name="Nwanade C."/>
            <person name="Wang M."/>
            <person name="Masoudi A."/>
            <person name="Yu Z."/>
            <person name="Liu J."/>
        </authorList>
    </citation>
    <scope>NUCLEOTIDE SEQUENCE</scope>
    <source>
        <strain evidence="4">S056</strain>
    </source>
</reference>
<dbReference type="AlphaFoldDB" id="A0A9Q9LTW9"/>
<comment type="function">
    <text evidence="3">Probably deamidates glutamine residues to glutamate on methyl-accepting chemotaxis receptors (MCPs), playing an important role in chemotaxis.</text>
</comment>
<dbReference type="Gene3D" id="3.30.1330.200">
    <property type="match status" value="1"/>
</dbReference>
<comment type="catalytic activity">
    <reaction evidence="3">
        <text>L-glutaminyl-[protein] + H2O = L-glutamyl-[protein] + NH4(+)</text>
        <dbReference type="Rhea" id="RHEA:16441"/>
        <dbReference type="Rhea" id="RHEA-COMP:10207"/>
        <dbReference type="Rhea" id="RHEA-COMP:10208"/>
        <dbReference type="ChEBI" id="CHEBI:15377"/>
        <dbReference type="ChEBI" id="CHEBI:28938"/>
        <dbReference type="ChEBI" id="CHEBI:29973"/>
        <dbReference type="ChEBI" id="CHEBI:30011"/>
        <dbReference type="EC" id="3.5.1.44"/>
    </reaction>
</comment>
<dbReference type="CDD" id="cd16352">
    <property type="entry name" value="CheD"/>
    <property type="match status" value="1"/>
</dbReference>
<protein>
    <recommendedName>
        <fullName evidence="3">Probable chemoreceptor glutamine deamidase CheD</fullName>
        <ecNumber evidence="3">3.5.1.44</ecNumber>
    </recommendedName>
</protein>
<evidence type="ECO:0000313" key="4">
    <source>
        <dbReference type="EMBL" id="UWP94171.1"/>
    </source>
</evidence>
<dbReference type="PANTHER" id="PTHR35147">
    <property type="entry name" value="CHEMORECEPTOR GLUTAMINE DEAMIDASE CHED-RELATED"/>
    <property type="match status" value="1"/>
</dbReference>
<proteinExistence type="inferred from homology"/>
<accession>A0A9Q9LTW9</accession>
<organism evidence="4 5">
    <name type="scientific">Aliiroseovarius crassostreae</name>
    <dbReference type="NCBI Taxonomy" id="154981"/>
    <lineage>
        <taxon>Bacteria</taxon>
        <taxon>Pseudomonadati</taxon>
        <taxon>Pseudomonadota</taxon>
        <taxon>Alphaproteobacteria</taxon>
        <taxon>Rhodobacterales</taxon>
        <taxon>Paracoccaceae</taxon>
        <taxon>Aliiroseovarius</taxon>
    </lineage>
</organism>
<dbReference type="PANTHER" id="PTHR35147:SF3">
    <property type="entry name" value="CHEMORECEPTOR GLUTAMINE DEAMIDASE CHED 1-RELATED"/>
    <property type="match status" value="1"/>
</dbReference>
<comment type="similarity">
    <text evidence="3">Belongs to the CheD family.</text>
</comment>
<dbReference type="EC" id="3.5.1.44" evidence="3"/>
<keyword evidence="2 3" id="KW-0378">Hydrolase</keyword>
<evidence type="ECO:0000256" key="1">
    <source>
        <dbReference type="ARBA" id="ARBA00022500"/>
    </source>
</evidence>